<comment type="caution">
    <text evidence="1">The sequence shown here is derived from an EMBL/GenBank/DDBJ whole genome shotgun (WGS) entry which is preliminary data.</text>
</comment>
<dbReference type="EMBL" id="JAXOVC010000007">
    <property type="protein sequence ID" value="KAK4499294.1"/>
    <property type="molecule type" value="Genomic_DNA"/>
</dbReference>
<gene>
    <name evidence="1" type="ORF">PRZ48_009807</name>
</gene>
<reference evidence="1 2" key="1">
    <citation type="journal article" date="2023" name="G3 (Bethesda)">
        <title>A chromosome-level genome assembly of Zasmidium syzygii isolated from banana leaves.</title>
        <authorList>
            <person name="van Westerhoven A.C."/>
            <person name="Mehrabi R."/>
            <person name="Talebi R."/>
            <person name="Steentjes M.B.F."/>
            <person name="Corcolon B."/>
            <person name="Chong P.A."/>
            <person name="Kema G.H.J."/>
            <person name="Seidl M.F."/>
        </authorList>
    </citation>
    <scope>NUCLEOTIDE SEQUENCE [LARGE SCALE GENOMIC DNA]</scope>
    <source>
        <strain evidence="1 2">P124</strain>
    </source>
</reference>
<accession>A0ABR0ECR3</accession>
<name>A0ABR0ECR3_ZASCE</name>
<evidence type="ECO:0000313" key="2">
    <source>
        <dbReference type="Proteomes" id="UP001305779"/>
    </source>
</evidence>
<organism evidence="1 2">
    <name type="scientific">Zasmidium cellare</name>
    <name type="common">Wine cellar mold</name>
    <name type="synonym">Racodium cellare</name>
    <dbReference type="NCBI Taxonomy" id="395010"/>
    <lineage>
        <taxon>Eukaryota</taxon>
        <taxon>Fungi</taxon>
        <taxon>Dikarya</taxon>
        <taxon>Ascomycota</taxon>
        <taxon>Pezizomycotina</taxon>
        <taxon>Dothideomycetes</taxon>
        <taxon>Dothideomycetidae</taxon>
        <taxon>Mycosphaerellales</taxon>
        <taxon>Mycosphaerellaceae</taxon>
        <taxon>Zasmidium</taxon>
    </lineage>
</organism>
<sequence>MGVSEARRNGALVRSLATFGHTFTRQTIFLYKFNGQGCSKWTLPTVPTREILRDWK</sequence>
<evidence type="ECO:0000313" key="1">
    <source>
        <dbReference type="EMBL" id="KAK4499294.1"/>
    </source>
</evidence>
<protein>
    <submittedName>
        <fullName evidence="1">Uncharacterized protein</fullName>
    </submittedName>
</protein>
<proteinExistence type="predicted"/>
<dbReference type="Proteomes" id="UP001305779">
    <property type="component" value="Unassembled WGS sequence"/>
</dbReference>
<keyword evidence="2" id="KW-1185">Reference proteome</keyword>